<evidence type="ECO:0000313" key="18">
    <source>
        <dbReference type="Proteomes" id="UP000812440"/>
    </source>
</evidence>
<dbReference type="InterPro" id="IPR033852">
    <property type="entry name" value="CBPC1/4"/>
</dbReference>
<evidence type="ECO:0000256" key="3">
    <source>
        <dbReference type="ARBA" id="ARBA00005988"/>
    </source>
</evidence>
<feature type="compositionally biased region" description="Basic and acidic residues" evidence="15">
    <location>
        <begin position="1062"/>
        <end position="1076"/>
    </location>
</feature>
<evidence type="ECO:0000256" key="7">
    <source>
        <dbReference type="ARBA" id="ARBA00022723"/>
    </source>
</evidence>
<evidence type="ECO:0000256" key="2">
    <source>
        <dbReference type="ARBA" id="ARBA00004514"/>
    </source>
</evidence>
<dbReference type="Pfam" id="PF18027">
    <property type="entry name" value="Pepdidase_M14_N"/>
    <property type="match status" value="1"/>
</dbReference>
<dbReference type="SUPFAM" id="SSF48371">
    <property type="entry name" value="ARM repeat"/>
    <property type="match status" value="1"/>
</dbReference>
<comment type="subcellular location">
    <subcellularLocation>
        <location evidence="2">Cytoplasm</location>
        <location evidence="2">Cytosol</location>
    </subcellularLocation>
</comment>
<keyword evidence="9" id="KW-0862">Zinc</keyword>
<feature type="domain" description="Peptidase M14" evidence="16">
    <location>
        <begin position="687"/>
        <end position="977"/>
    </location>
</feature>
<evidence type="ECO:0000256" key="9">
    <source>
        <dbReference type="ARBA" id="ARBA00022833"/>
    </source>
</evidence>
<dbReference type="GO" id="GO:0004181">
    <property type="term" value="F:metallocarboxypeptidase activity"/>
    <property type="evidence" value="ECO:0007669"/>
    <property type="project" value="InterPro"/>
</dbReference>
<dbReference type="PANTHER" id="PTHR12756">
    <property type="entry name" value="CYTOSOLIC CARBOXYPEPTIDASE"/>
    <property type="match status" value="1"/>
</dbReference>
<evidence type="ECO:0000313" key="17">
    <source>
        <dbReference type="EMBL" id="KAG8440676.1"/>
    </source>
</evidence>
<feature type="active site" description="Proton donor/acceptor" evidence="14">
    <location>
        <position position="941"/>
    </location>
</feature>
<feature type="compositionally biased region" description="Acidic residues" evidence="15">
    <location>
        <begin position="1010"/>
        <end position="1037"/>
    </location>
</feature>
<dbReference type="InterPro" id="IPR011989">
    <property type="entry name" value="ARM-like"/>
</dbReference>
<keyword evidence="18" id="KW-1185">Reference proteome</keyword>
<name>A0A8T2JDX8_9PIPI</name>
<evidence type="ECO:0000259" key="16">
    <source>
        <dbReference type="PROSITE" id="PS52035"/>
    </source>
</evidence>
<keyword evidence="6" id="KW-0645">Protease</keyword>
<feature type="compositionally biased region" description="Acidic residues" evidence="15">
    <location>
        <begin position="276"/>
        <end position="285"/>
    </location>
</feature>
<feature type="compositionally biased region" description="Basic and acidic residues" evidence="15">
    <location>
        <begin position="286"/>
        <end position="298"/>
    </location>
</feature>
<keyword evidence="7" id="KW-0479">Metal-binding</keyword>
<evidence type="ECO:0000256" key="6">
    <source>
        <dbReference type="ARBA" id="ARBA00022670"/>
    </source>
</evidence>
<evidence type="ECO:0000256" key="13">
    <source>
        <dbReference type="ARBA" id="ARBA00029302"/>
    </source>
</evidence>
<dbReference type="Gene3D" id="2.60.40.3120">
    <property type="match status" value="1"/>
</dbReference>
<dbReference type="OrthoDB" id="10253041at2759"/>
<accession>A0A8T2JDX8</accession>
<evidence type="ECO:0000256" key="4">
    <source>
        <dbReference type="ARBA" id="ARBA00022490"/>
    </source>
</evidence>
<keyword evidence="10" id="KW-0482">Metalloprotease</keyword>
<comment type="cofactor">
    <cofactor evidence="1">
        <name>Zn(2+)</name>
        <dbReference type="ChEBI" id="CHEBI:29105"/>
    </cofactor>
</comment>
<evidence type="ECO:0000256" key="5">
    <source>
        <dbReference type="ARBA" id="ARBA00022645"/>
    </source>
</evidence>
<dbReference type="Pfam" id="PF25571">
    <property type="entry name" value="TPR_CCP1_N"/>
    <property type="match status" value="1"/>
</dbReference>
<dbReference type="Gene3D" id="3.40.630.10">
    <property type="entry name" value="Zn peptidases"/>
    <property type="match status" value="1"/>
</dbReference>
<evidence type="ECO:0000256" key="8">
    <source>
        <dbReference type="ARBA" id="ARBA00022801"/>
    </source>
</evidence>
<gene>
    <name evidence="17" type="ORF">GDO86_006430</name>
</gene>
<dbReference type="Pfam" id="PF00246">
    <property type="entry name" value="Peptidase_M14"/>
    <property type="match status" value="1"/>
</dbReference>
<dbReference type="EMBL" id="JAACNH010000006">
    <property type="protein sequence ID" value="KAG8440676.1"/>
    <property type="molecule type" value="Genomic_DNA"/>
</dbReference>
<keyword evidence="4" id="KW-0963">Cytoplasm</keyword>
<dbReference type="InterPro" id="IPR000834">
    <property type="entry name" value="Peptidase_M14"/>
</dbReference>
<evidence type="ECO:0000256" key="11">
    <source>
        <dbReference type="ARBA" id="ARBA00024524"/>
    </source>
</evidence>
<evidence type="ECO:0000256" key="15">
    <source>
        <dbReference type="SAM" id="MobiDB-lite"/>
    </source>
</evidence>
<dbReference type="Gene3D" id="1.25.10.10">
    <property type="entry name" value="Leucine-rich Repeat Variant"/>
    <property type="match status" value="1"/>
</dbReference>
<comment type="catalytic activity">
    <reaction evidence="13">
        <text>(L-glutamyl)(n+1)-gamma-L-glutamyl-L-glutamyl-[protein] + H2O = (L-glutamyl)(n)-gamma-L-glutamyl-L-glutamyl-[protein] + L-glutamate</text>
        <dbReference type="Rhea" id="RHEA:60004"/>
        <dbReference type="Rhea" id="RHEA-COMP:15519"/>
        <dbReference type="Rhea" id="RHEA-COMP:15675"/>
        <dbReference type="ChEBI" id="CHEBI:15377"/>
        <dbReference type="ChEBI" id="CHEBI:29985"/>
        <dbReference type="ChEBI" id="CHEBI:143623"/>
    </reaction>
    <physiologicalReaction direction="left-to-right" evidence="13">
        <dbReference type="Rhea" id="RHEA:60005"/>
    </physiologicalReaction>
</comment>
<dbReference type="GO" id="GO:0005829">
    <property type="term" value="C:cytosol"/>
    <property type="evidence" value="ECO:0007669"/>
    <property type="project" value="UniProtKB-SubCell"/>
</dbReference>
<evidence type="ECO:0000256" key="1">
    <source>
        <dbReference type="ARBA" id="ARBA00001947"/>
    </source>
</evidence>
<sequence>MISKGGSEALLQTLVNLSRSDSLDYSLLLPLLRLLVKVGKRDGKFGEKAQKLEAPDVTLSIARKNLTKFENLVPCLCALQVFASNVTTSATLGINGAMELLFKIISPYTRRHTNAIRAAIEALAALLKSKSNGRRAVNRGYVHSLLQFYQDWHLCDSSNSYIHIRRGLIRCLKHITNIRTGREAFRQAQGMEIVFSTTQECLQFKNSDPLVHAAIQVLRKCCLKCPLPLSTVNSSYTFTIPGQTAITTSPKLYLQYVESEDDEEGETDRLTGGDILENEDDDLETDLNKLKSRPKPDREEEEIENYEIFFPELLLHLQDLELKMEDGLQETNNISSTQPGNLFEVPASQRTKEDFYGKMICHVSGEKHLPKTHLEPKMQRNKFNGVYQLGAESTNNVDKVSYERNHSEKLSRPSSVSCSSTEPSSFQNKCVQSFRLGQNDYDELENHEIVKHLLDQHKGNIPFHDPHLYLATAQKTKSVPDFKVLAFPDFWGHSIPPFSQPLAEKKFGSQRVKILEDLQRHLRPADLLNRVVFDLENPSVMESCEKENCLKFFSKFESGNLRKVIQLREFEYDLIINADINTDQHNQWFYFEVSAMRQNIPYRFNVINCEKMNSQFNYGMQPVIYSVKDAICGKNFWVRTGYDICYYKNQFCYRTSEEKKKRRRYYSLSFTLKFPHLDDVCYLAYHFPYTYTALMSHLELLQQRHNPKTIYFKQQTLCQTLGGNPCPLVTITAMPTAKRKNYCEEMRKRPYMVLTARVHPGESNASWVMKGTLEFLTSNDPIAEILREMFIFKIVPMLNPDGVINGNHRCSLNGEDLNRQWLSPKSNLQPTIYHLKGLLYYLKTINRTPLIFCDYHGHSQRKNVFFYGCSIKETLWQAGCVVDSSILLQDVAYRTLPKILDKIAPAFSMANCSFLVEKARESTARVVVWHEFGVLRSYTMESTYCGFNQGVYKGLQVGTKELEEMGAKFCVGLLVLQAKSLYNTTLLPQVEALIEAEKESTEYQRSSNVDTDDEPPCAEEIDYNTESCSDEEGDCSDLEINSKGKFSDEQDPTPQARVKGFNKNEERFSPKNDTMRKSLTMPSKQPPLCEQDQN</sequence>
<dbReference type="SUPFAM" id="SSF53187">
    <property type="entry name" value="Zn-dependent exopeptidases"/>
    <property type="match status" value="1"/>
</dbReference>
<comment type="catalytic activity">
    <reaction evidence="11">
        <text>C-terminal L-alpha-aminoacyl-L-glutamyl-L-glutamyl-[tubulin] + H2O = C-terminal L-alpha-aminoacyl-L-glutamyl-[tubulin] + L-glutamate</text>
        <dbReference type="Rhea" id="RHEA:63792"/>
        <dbReference type="Rhea" id="RHEA-COMP:16435"/>
        <dbReference type="Rhea" id="RHEA-COMP:16436"/>
        <dbReference type="ChEBI" id="CHEBI:15377"/>
        <dbReference type="ChEBI" id="CHEBI:29985"/>
        <dbReference type="ChEBI" id="CHEBI:149555"/>
        <dbReference type="ChEBI" id="CHEBI:149556"/>
        <dbReference type="EC" id="3.4.17.24"/>
    </reaction>
    <physiologicalReaction direction="left-to-right" evidence="11">
        <dbReference type="Rhea" id="RHEA:63793"/>
    </physiologicalReaction>
</comment>
<dbReference type="PANTHER" id="PTHR12756:SF5">
    <property type="entry name" value="CYTOSOLIC CARBOXYPEPTIDASE 4"/>
    <property type="match status" value="1"/>
</dbReference>
<comment type="similarity">
    <text evidence="3 14">Belongs to the peptidase M14 family.</text>
</comment>
<reference evidence="17" key="1">
    <citation type="thesis" date="2020" institute="ProQuest LLC" country="789 East Eisenhower Parkway, Ann Arbor, MI, USA">
        <title>Comparative Genomics and Chromosome Evolution.</title>
        <authorList>
            <person name="Mudd A.B."/>
        </authorList>
    </citation>
    <scope>NUCLEOTIDE SEQUENCE</scope>
    <source>
        <strain evidence="17">Female2</strain>
        <tissue evidence="17">Blood</tissue>
    </source>
</reference>
<dbReference type="GO" id="GO:0008270">
    <property type="term" value="F:zinc ion binding"/>
    <property type="evidence" value="ECO:0007669"/>
    <property type="project" value="InterPro"/>
</dbReference>
<organism evidence="17 18">
    <name type="scientific">Hymenochirus boettgeri</name>
    <name type="common">Congo dwarf clawed frog</name>
    <dbReference type="NCBI Taxonomy" id="247094"/>
    <lineage>
        <taxon>Eukaryota</taxon>
        <taxon>Metazoa</taxon>
        <taxon>Chordata</taxon>
        <taxon>Craniata</taxon>
        <taxon>Vertebrata</taxon>
        <taxon>Euteleostomi</taxon>
        <taxon>Amphibia</taxon>
        <taxon>Batrachia</taxon>
        <taxon>Anura</taxon>
        <taxon>Pipoidea</taxon>
        <taxon>Pipidae</taxon>
        <taxon>Pipinae</taxon>
        <taxon>Hymenochirus</taxon>
    </lineage>
</organism>
<protein>
    <recommendedName>
        <fullName evidence="12">tubulin-glutamate carboxypeptidase</fullName>
        <ecNumber evidence="12">3.4.17.24</ecNumber>
    </recommendedName>
</protein>
<dbReference type="PROSITE" id="PS52035">
    <property type="entry name" value="PEPTIDASE_M14"/>
    <property type="match status" value="1"/>
</dbReference>
<proteinExistence type="inferred from homology"/>
<dbReference type="Proteomes" id="UP000812440">
    <property type="component" value="Chromosome 3"/>
</dbReference>
<comment type="caution">
    <text evidence="17">The sequence shown here is derived from an EMBL/GenBank/DDBJ whole genome shotgun (WGS) entry which is preliminary data.</text>
</comment>
<feature type="region of interest" description="Disordered" evidence="15">
    <location>
        <begin position="999"/>
        <end position="1094"/>
    </location>
</feature>
<keyword evidence="5" id="KW-0121">Carboxypeptidase</keyword>
<evidence type="ECO:0000256" key="12">
    <source>
        <dbReference type="ARBA" id="ARBA00026108"/>
    </source>
</evidence>
<feature type="region of interest" description="Disordered" evidence="15">
    <location>
        <begin position="258"/>
        <end position="300"/>
    </location>
</feature>
<dbReference type="InterPro" id="IPR040626">
    <property type="entry name" value="Pepdidase_M14_N"/>
</dbReference>
<evidence type="ECO:0000256" key="14">
    <source>
        <dbReference type="PROSITE-ProRule" id="PRU01379"/>
    </source>
</evidence>
<dbReference type="CDD" id="cd06906">
    <property type="entry name" value="M14_Nna1"/>
    <property type="match status" value="1"/>
</dbReference>
<dbReference type="GO" id="GO:0006508">
    <property type="term" value="P:proteolysis"/>
    <property type="evidence" value="ECO:0007669"/>
    <property type="project" value="UniProtKB-KW"/>
</dbReference>
<evidence type="ECO:0000256" key="10">
    <source>
        <dbReference type="ARBA" id="ARBA00023049"/>
    </source>
</evidence>
<dbReference type="EC" id="3.4.17.24" evidence="12"/>
<dbReference type="AlphaFoldDB" id="A0A8T2JDX8"/>
<dbReference type="InterPro" id="IPR016024">
    <property type="entry name" value="ARM-type_fold"/>
</dbReference>
<keyword evidence="8" id="KW-0378">Hydrolase</keyword>
<dbReference type="InterPro" id="IPR050821">
    <property type="entry name" value="Cytosolic_carboxypeptidase"/>
</dbReference>